<dbReference type="PANTHER" id="PTHR23133:SF2">
    <property type="entry name" value="IMIDAZOLEGLYCEROL-PHOSPHATE DEHYDRATASE"/>
    <property type="match status" value="1"/>
</dbReference>
<dbReference type="EC" id="4.2.1.19" evidence="11"/>
<feature type="binding site" evidence="11">
    <location>
        <position position="93"/>
    </location>
    <ligand>
        <name>Zn(2+)</name>
        <dbReference type="ChEBI" id="CHEBI:29105"/>
    </ligand>
</feature>
<dbReference type="EC" id="3.1.3.15" evidence="11"/>
<organism evidence="12 13">
    <name type="scientific">Basfia succiniciproducens</name>
    <dbReference type="NCBI Taxonomy" id="653940"/>
    <lineage>
        <taxon>Bacteria</taxon>
        <taxon>Pseudomonadati</taxon>
        <taxon>Pseudomonadota</taxon>
        <taxon>Gammaproteobacteria</taxon>
        <taxon>Pasteurellales</taxon>
        <taxon>Pasteurellaceae</taxon>
        <taxon>Basfia</taxon>
    </lineage>
</organism>
<dbReference type="InterPro" id="IPR000807">
    <property type="entry name" value="ImidazoleglycerolP_deHydtase"/>
</dbReference>
<dbReference type="Pfam" id="PF13242">
    <property type="entry name" value="Hydrolase_like"/>
    <property type="match status" value="1"/>
</dbReference>
<dbReference type="InterPro" id="IPR020566">
    <property type="entry name" value="His_synth_bifunc_HisB"/>
</dbReference>
<accession>A0A1G5DS14</accession>
<comment type="subcellular location">
    <subcellularLocation>
        <location evidence="11">Cytoplasm</location>
    </subcellularLocation>
</comment>
<evidence type="ECO:0000256" key="9">
    <source>
        <dbReference type="ARBA" id="ARBA00023239"/>
    </source>
</evidence>
<dbReference type="PROSITE" id="PS00955">
    <property type="entry name" value="IGP_DEHYDRATASE_2"/>
    <property type="match status" value="1"/>
</dbReference>
<feature type="binding site" evidence="11">
    <location>
        <position position="12"/>
    </location>
    <ligand>
        <name>Mg(2+)</name>
        <dbReference type="ChEBI" id="CHEBI:18420"/>
    </ligand>
</feature>
<dbReference type="HAMAP" id="MF_01022">
    <property type="entry name" value="Bifunc_HisB"/>
    <property type="match status" value="1"/>
</dbReference>
<comment type="catalytic activity">
    <reaction evidence="11">
        <text>L-histidinol phosphate + H2O = L-histidinol + phosphate</text>
        <dbReference type="Rhea" id="RHEA:14465"/>
        <dbReference type="ChEBI" id="CHEBI:15377"/>
        <dbReference type="ChEBI" id="CHEBI:43474"/>
        <dbReference type="ChEBI" id="CHEBI:57699"/>
        <dbReference type="ChEBI" id="CHEBI:57980"/>
        <dbReference type="EC" id="3.1.3.15"/>
    </reaction>
</comment>
<dbReference type="Pfam" id="PF00475">
    <property type="entry name" value="IGPD"/>
    <property type="match status" value="1"/>
</dbReference>
<dbReference type="HAMAP" id="MF_00076">
    <property type="entry name" value="HisB"/>
    <property type="match status" value="1"/>
</dbReference>
<keyword evidence="5 11" id="KW-0378">Hydrolase</keyword>
<keyword evidence="10 11" id="KW-0511">Multifunctional enzyme</keyword>
<dbReference type="InterPro" id="IPR023214">
    <property type="entry name" value="HAD_sf"/>
</dbReference>
<keyword evidence="3 11" id="KW-0028">Amino-acid biosynthesis</keyword>
<evidence type="ECO:0000256" key="11">
    <source>
        <dbReference type="HAMAP-Rule" id="MF_01022"/>
    </source>
</evidence>
<dbReference type="InterPro" id="IPR006543">
    <property type="entry name" value="Histidinol-phos"/>
</dbReference>
<evidence type="ECO:0000256" key="3">
    <source>
        <dbReference type="ARBA" id="ARBA00022605"/>
    </source>
</evidence>
<dbReference type="PANTHER" id="PTHR23133">
    <property type="entry name" value="IMIDAZOLEGLYCEROL-PHOSPHATE DEHYDRATASE HIS7"/>
    <property type="match status" value="1"/>
</dbReference>
<dbReference type="InterPro" id="IPR036412">
    <property type="entry name" value="HAD-like_sf"/>
</dbReference>
<feature type="binding site" evidence="11">
    <location>
        <position position="10"/>
    </location>
    <ligand>
        <name>Mg(2+)</name>
        <dbReference type="ChEBI" id="CHEBI:18420"/>
    </ligand>
</feature>
<comment type="cofactor">
    <cofactor evidence="11">
        <name>Zn(2+)</name>
        <dbReference type="ChEBI" id="CHEBI:29105"/>
    </cofactor>
</comment>
<comment type="cofactor">
    <cofactor evidence="11">
        <name>Mg(2+)</name>
        <dbReference type="ChEBI" id="CHEBI:18420"/>
    </cofactor>
</comment>
<dbReference type="NCBIfam" id="TIGR01656">
    <property type="entry name" value="Histidinol-ppas"/>
    <property type="match status" value="1"/>
</dbReference>
<evidence type="ECO:0000256" key="6">
    <source>
        <dbReference type="ARBA" id="ARBA00022833"/>
    </source>
</evidence>
<evidence type="ECO:0000256" key="8">
    <source>
        <dbReference type="ARBA" id="ARBA00023102"/>
    </source>
</evidence>
<name>A0A1G5DS14_9PAST</name>
<feature type="binding site" evidence="11">
    <location>
        <position position="95"/>
    </location>
    <ligand>
        <name>Zn(2+)</name>
        <dbReference type="ChEBI" id="CHEBI:29105"/>
    </ligand>
</feature>
<evidence type="ECO:0000313" key="12">
    <source>
        <dbReference type="EMBL" id="SCY17495.1"/>
    </source>
</evidence>
<dbReference type="Gene3D" id="3.40.50.1000">
    <property type="entry name" value="HAD superfamily/HAD-like"/>
    <property type="match status" value="1"/>
</dbReference>
<evidence type="ECO:0000256" key="7">
    <source>
        <dbReference type="ARBA" id="ARBA00022842"/>
    </source>
</evidence>
<dbReference type="NCBIfam" id="NF003937">
    <property type="entry name" value="PRK05446.1"/>
    <property type="match status" value="1"/>
</dbReference>
<dbReference type="NCBIfam" id="NF002111">
    <property type="entry name" value="PRK00951.2-1"/>
    <property type="match status" value="1"/>
</dbReference>
<feature type="active site" description="Proton donor" evidence="11">
    <location>
        <position position="12"/>
    </location>
</feature>
<keyword evidence="9 11" id="KW-0456">Lyase</keyword>
<evidence type="ECO:0000256" key="1">
    <source>
        <dbReference type="ARBA" id="ARBA00005047"/>
    </source>
</evidence>
<dbReference type="InterPro" id="IPR038494">
    <property type="entry name" value="IGPD_sf"/>
</dbReference>
<feature type="binding site" evidence="11">
    <location>
        <position position="103"/>
    </location>
    <ligand>
        <name>Zn(2+)</name>
        <dbReference type="ChEBI" id="CHEBI:29105"/>
    </ligand>
</feature>
<comment type="catalytic activity">
    <reaction evidence="11">
        <text>D-erythro-1-(imidazol-4-yl)glycerol 3-phosphate = 3-(imidazol-4-yl)-2-oxopropyl phosphate + H2O</text>
        <dbReference type="Rhea" id="RHEA:11040"/>
        <dbReference type="ChEBI" id="CHEBI:15377"/>
        <dbReference type="ChEBI" id="CHEBI:57766"/>
        <dbReference type="ChEBI" id="CHEBI:58278"/>
        <dbReference type="EC" id="4.2.1.19"/>
    </reaction>
</comment>
<keyword evidence="6 11" id="KW-0862">Zinc</keyword>
<keyword evidence="8 11" id="KW-0368">Histidine biosynthesis</keyword>
<comment type="caution">
    <text evidence="12">The sequence shown here is derived from an EMBL/GenBank/DDBJ whole genome shotgun (WGS) entry which is preliminary data.</text>
</comment>
<dbReference type="SUPFAM" id="SSF54211">
    <property type="entry name" value="Ribosomal protein S5 domain 2-like"/>
    <property type="match status" value="2"/>
</dbReference>
<dbReference type="InterPro" id="IPR005954">
    <property type="entry name" value="HisB_N"/>
</dbReference>
<dbReference type="EMBL" id="FMUQ01000014">
    <property type="protein sequence ID" value="SCY17495.1"/>
    <property type="molecule type" value="Genomic_DNA"/>
</dbReference>
<keyword evidence="7 11" id="KW-0460">Magnesium</keyword>
<keyword evidence="2 11" id="KW-0963">Cytoplasm</keyword>
<reference evidence="12 13" key="1">
    <citation type="submission" date="2016-10" db="EMBL/GenBank/DDBJ databases">
        <authorList>
            <person name="Varghese N."/>
            <person name="Submissions S."/>
        </authorList>
    </citation>
    <scope>NUCLEOTIDE SEQUENCE [LARGE SCALE GENOMIC DNA]</scope>
    <source>
        <strain evidence="12 13">DSM 22022</strain>
    </source>
</reference>
<feature type="active site" description="Nucleophile" evidence="11">
    <location>
        <position position="10"/>
    </location>
</feature>
<dbReference type="CDD" id="cd07503">
    <property type="entry name" value="HAD_HisB-N"/>
    <property type="match status" value="1"/>
</dbReference>
<feature type="binding site" evidence="11">
    <location>
        <position position="130"/>
    </location>
    <ligand>
        <name>Mg(2+)</name>
        <dbReference type="ChEBI" id="CHEBI:18420"/>
    </ligand>
</feature>
<dbReference type="InterPro" id="IPR020568">
    <property type="entry name" value="Ribosomal_Su5_D2-typ_SF"/>
</dbReference>
<keyword evidence="13" id="KW-1185">Reference proteome</keyword>
<evidence type="ECO:0000256" key="5">
    <source>
        <dbReference type="ARBA" id="ARBA00022801"/>
    </source>
</evidence>
<feature type="binding site" evidence="11">
    <location>
        <position position="101"/>
    </location>
    <ligand>
        <name>Zn(2+)</name>
        <dbReference type="ChEBI" id="CHEBI:29105"/>
    </ligand>
</feature>
<comment type="pathway">
    <text evidence="1 11">Amino-acid biosynthesis; L-histidine biosynthesis; L-histidine from 5-phospho-alpha-D-ribose 1-diphosphate: step 6/9.</text>
</comment>
<dbReference type="NCBIfam" id="NF002114">
    <property type="entry name" value="PRK00951.2-4"/>
    <property type="match status" value="1"/>
</dbReference>
<feature type="region of interest" description="Histidinol-phosphatase" evidence="11">
    <location>
        <begin position="1"/>
        <end position="176"/>
    </location>
</feature>
<sequence length="365" mass="41310">MTQQPTLFIDRDGTLIDEPKTDFQIDSLEKLKFERNVIPALLKLKNRYRFVMVSNQDGLGTDSFPQEDFDKPHNAMLAVFRSQGIEFDDILICPHKPEDNCDCRKPKIKLLKKYIDKKLFDPADSFVIGDRATDVQLAENLGIRALQYHPENLDWDMIAEKLLREPVADPKGLGQPRHAVVARKTKETDIKVEVWLDEAGVNQINTGIGFFDHMLDQIATHGGFRMNVSCKGDLHIDDHHTIEDVALALGAALKEAIGNKRGIQRFGFVLPMDECKAECALDLSGRPYFKFKAKFNRDKVGDFSTEMTEHFFQSIAYTLLATLHLSVKGDNAHHQIEALFKAFGRTLRQAIKIEGNEMPSSKGVL</sequence>
<feature type="region of interest" description="Imidazoleglycerol-phosphate dehydratase" evidence="11">
    <location>
        <begin position="177"/>
        <end position="365"/>
    </location>
</feature>
<dbReference type="Gene3D" id="3.30.230.40">
    <property type="entry name" value="Imidazole glycerol phosphate dehydratase, domain 1"/>
    <property type="match status" value="2"/>
</dbReference>
<dbReference type="InterPro" id="IPR006549">
    <property type="entry name" value="HAD-SF_hydro_IIIA"/>
</dbReference>
<protein>
    <recommendedName>
        <fullName evidence="11">Histidine biosynthesis bifunctional protein HisB</fullName>
    </recommendedName>
    <domain>
        <recommendedName>
            <fullName evidence="11">Histidinol-phosphatase</fullName>
            <ecNumber evidence="11">3.1.3.15</ecNumber>
        </recommendedName>
    </domain>
    <domain>
        <recommendedName>
            <fullName evidence="11">Imidazoleglycerol-phosphate dehydratase</fullName>
            <shortName evidence="11">IGPD</shortName>
            <ecNumber evidence="11">4.2.1.19</ecNumber>
        </recommendedName>
    </domain>
</protein>
<dbReference type="Proteomes" id="UP000199588">
    <property type="component" value="Unassembled WGS sequence"/>
</dbReference>
<dbReference type="RefSeq" id="WP_090656155.1">
    <property type="nucleotide sequence ID" value="NZ_CP015031.1"/>
</dbReference>
<evidence type="ECO:0000256" key="4">
    <source>
        <dbReference type="ARBA" id="ARBA00022723"/>
    </source>
</evidence>
<comment type="similarity">
    <text evidence="11">In the N-terminal section; belongs to the histidinol-phosphatase family.</text>
</comment>
<dbReference type="InterPro" id="IPR020565">
    <property type="entry name" value="ImidazoleglycerP_deHydtase_CS"/>
</dbReference>
<gene>
    <name evidence="11" type="primary">hisB</name>
    <name evidence="12" type="ORF">SAMN02910354_01724</name>
</gene>
<dbReference type="PROSITE" id="PS00954">
    <property type="entry name" value="IGP_DEHYDRATASE_1"/>
    <property type="match status" value="1"/>
</dbReference>
<evidence type="ECO:0000256" key="10">
    <source>
        <dbReference type="ARBA" id="ARBA00023268"/>
    </source>
</evidence>
<comment type="pathway">
    <text evidence="11">Amino-acid biosynthesis; L-histidine biosynthesis; L-histidine from 5-phospho-alpha-D-ribose 1-diphosphate: step 8/9.</text>
</comment>
<dbReference type="SUPFAM" id="SSF56784">
    <property type="entry name" value="HAD-like"/>
    <property type="match status" value="1"/>
</dbReference>
<proteinExistence type="inferred from homology"/>
<comment type="similarity">
    <text evidence="11">In the C-terminal section; belongs to the imidazoleglycerol-phosphate dehydratase family.</text>
</comment>
<evidence type="ECO:0000256" key="2">
    <source>
        <dbReference type="ARBA" id="ARBA00022490"/>
    </source>
</evidence>
<dbReference type="NCBIfam" id="TIGR01662">
    <property type="entry name" value="HAD-SF-IIIA"/>
    <property type="match status" value="1"/>
</dbReference>
<dbReference type="CDD" id="cd07914">
    <property type="entry name" value="IGPD"/>
    <property type="match status" value="1"/>
</dbReference>
<evidence type="ECO:0000313" key="13">
    <source>
        <dbReference type="Proteomes" id="UP000199588"/>
    </source>
</evidence>
<dbReference type="NCBIfam" id="TIGR01261">
    <property type="entry name" value="hisB_Nterm"/>
    <property type="match status" value="1"/>
</dbReference>
<keyword evidence="4 11" id="KW-0479">Metal-binding</keyword>